<accession>A0A2I2KJQ9</accession>
<evidence type="ECO:0000256" key="1">
    <source>
        <dbReference type="SAM" id="MobiDB-lite"/>
    </source>
</evidence>
<reference evidence="2 3" key="1">
    <citation type="submission" date="2017-06" db="EMBL/GenBank/DDBJ databases">
        <authorList>
            <person name="Kim H.J."/>
            <person name="Triplett B.A."/>
        </authorList>
    </citation>
    <scope>NUCLEOTIDE SEQUENCE [LARGE SCALE GENOMIC DNA]</scope>
    <source>
        <strain evidence="2">FRACA_ARgP5</strain>
    </source>
</reference>
<organism evidence="2 3">
    <name type="scientific">Frankia canadensis</name>
    <dbReference type="NCBI Taxonomy" id="1836972"/>
    <lineage>
        <taxon>Bacteria</taxon>
        <taxon>Bacillati</taxon>
        <taxon>Actinomycetota</taxon>
        <taxon>Actinomycetes</taxon>
        <taxon>Frankiales</taxon>
        <taxon>Frankiaceae</taxon>
        <taxon>Frankia</taxon>
    </lineage>
</organism>
<proteinExistence type="predicted"/>
<dbReference type="EMBL" id="FZMO01000022">
    <property type="protein sequence ID" value="SNQ45911.1"/>
    <property type="molecule type" value="Genomic_DNA"/>
</dbReference>
<dbReference type="InterPro" id="IPR036134">
    <property type="entry name" value="Crypto/Photolyase_FAD-like_sf"/>
</dbReference>
<dbReference type="Proteomes" id="UP000234331">
    <property type="component" value="Unassembled WGS sequence"/>
</dbReference>
<feature type="compositionally biased region" description="Basic residues" evidence="1">
    <location>
        <begin position="262"/>
        <end position="274"/>
    </location>
</feature>
<feature type="region of interest" description="Disordered" evidence="1">
    <location>
        <begin position="155"/>
        <end position="174"/>
    </location>
</feature>
<dbReference type="SUPFAM" id="SSF48173">
    <property type="entry name" value="Cryptochrome/photolyase FAD-binding domain"/>
    <property type="match status" value="1"/>
</dbReference>
<feature type="region of interest" description="Disordered" evidence="1">
    <location>
        <begin position="119"/>
        <end position="147"/>
    </location>
</feature>
<dbReference type="PANTHER" id="PTHR38657:SF1">
    <property type="entry name" value="SLR1343 PROTEIN"/>
    <property type="match status" value="1"/>
</dbReference>
<evidence type="ECO:0000313" key="3">
    <source>
        <dbReference type="Proteomes" id="UP000234331"/>
    </source>
</evidence>
<name>A0A2I2KJQ9_9ACTN</name>
<dbReference type="Gene3D" id="1.10.579.10">
    <property type="entry name" value="DNA Cyclobutane Dipyrimidine Photolyase, subunit A, domain 3"/>
    <property type="match status" value="1"/>
</dbReference>
<feature type="region of interest" description="Disordered" evidence="1">
    <location>
        <begin position="231"/>
        <end position="303"/>
    </location>
</feature>
<dbReference type="PANTHER" id="PTHR38657">
    <property type="entry name" value="SLR1343 PROTEIN"/>
    <property type="match status" value="1"/>
</dbReference>
<evidence type="ECO:0000313" key="2">
    <source>
        <dbReference type="EMBL" id="SNQ45911.1"/>
    </source>
</evidence>
<keyword evidence="3" id="KW-1185">Reference proteome</keyword>
<gene>
    <name evidence="2" type="ORF">FRACA_1180009</name>
</gene>
<dbReference type="InterPro" id="IPR052551">
    <property type="entry name" value="UV-DNA_repair_photolyase"/>
</dbReference>
<evidence type="ECO:0008006" key="4">
    <source>
        <dbReference type="Google" id="ProtNLM"/>
    </source>
</evidence>
<feature type="compositionally biased region" description="Low complexity" evidence="1">
    <location>
        <begin position="119"/>
        <end position="142"/>
    </location>
</feature>
<sequence>MAGEDYLDRNALHATAPLPGWFTDLDADSLEAACLSDVLAGVRDRAWVHHIPRLMVLGNWALQRGYDPRALADFFHESFADGYAWVMAANVVGMSQHADGGLMATKPYASGGACAAPSPAWTASPTARPSSRPSATAATPRPEVFRRRKAEYSDCTGSLARPGGSLARSTSEGRRHECRGNRKVRFNSAYQGRCRSRWIRPKSRLAHRRKDRADCSSTTRAQVRLCPLHTQLRGPRLRGPRPGGTTGVPSARPAGGCGLRCLGRRRARHRRRRGRADDGAPHAGSSPEPGRRDPRTMPAGHRVSRGSAAAPCWTSLRPYVGRSTRHLSGNLLLCVSVHRSCSQTSTALRERVQERCDAASENYLEPHDGPYLHQPRQCRRRTCPRCTHSPRRRSP</sequence>
<dbReference type="AlphaFoldDB" id="A0A2I2KJQ9"/>
<protein>
    <recommendedName>
        <fullName evidence="4">Cryptochrome/DNA photolyase FAD-binding domain-containing protein</fullName>
    </recommendedName>
</protein>